<sequence length="459" mass="52658">MLPPPESPLAADRLIRIVRDRFKHVPDTRTEPTISLRDALLSGFALFFLKSPSLLAFERERTTNTFNLQALFGLKQIPCDTHMRTILDDIDPRLLRPAFTDLFRHLQRGKYLERFVSFRGPDLLASDGTTHFSSDKIHGPRCLQKRSRNGVVSYHHRMLGMALVHPDFREVVPLCPEPIIQQDGTTKGDGERSASARALKDFRREHPKRPVIIVEDALRAEGPHVRILKPHRIPLILSVKPGKQTHLFAPMNQADEDRRQADDGVREPMAQDLGAQMDQAEQDGRVQVLTLVDPDGTVHHDRWLTDAALNKTYADERVGMLDYWELGARDVRHFRCITDLELTAGTVSDVARGGRARWRIENETFNTLKNRDYAFEHNFGHGRNHLATVFALLMMLAFLVDQAQQIGDGLFQALWAKMGSKRRLWKKVQSLFECFHFPSFRQLYETLLNFQKMPHPNTS</sequence>
<evidence type="ECO:0008006" key="3">
    <source>
        <dbReference type="Google" id="ProtNLM"/>
    </source>
</evidence>
<evidence type="ECO:0000313" key="2">
    <source>
        <dbReference type="Proteomes" id="UP000214646"/>
    </source>
</evidence>
<dbReference type="Proteomes" id="UP000214646">
    <property type="component" value="Unassembled WGS sequence"/>
</dbReference>
<dbReference type="OrthoDB" id="301973at2"/>
<accession>A0A225DIG0</accession>
<dbReference type="EMBL" id="NIDE01000017">
    <property type="protein sequence ID" value="OWK36155.1"/>
    <property type="molecule type" value="Genomic_DNA"/>
</dbReference>
<reference evidence="2" key="1">
    <citation type="submission" date="2017-06" db="EMBL/GenBank/DDBJ databases">
        <title>Genome analysis of Fimbriiglobus ruber SP5, the first member of the order Planctomycetales with confirmed chitinolytic capability.</title>
        <authorList>
            <person name="Ravin N.V."/>
            <person name="Rakitin A.L."/>
            <person name="Ivanova A.A."/>
            <person name="Beletsky A.V."/>
            <person name="Kulichevskaya I.S."/>
            <person name="Mardanov A.V."/>
            <person name="Dedysh S.N."/>
        </authorList>
    </citation>
    <scope>NUCLEOTIDE SEQUENCE [LARGE SCALE GENOMIC DNA]</scope>
    <source>
        <strain evidence="2">SP5</strain>
    </source>
</reference>
<gene>
    <name evidence="1" type="ORF">FRUB_08718</name>
</gene>
<dbReference type="AlphaFoldDB" id="A0A225DIG0"/>
<comment type="caution">
    <text evidence="1">The sequence shown here is derived from an EMBL/GenBank/DDBJ whole genome shotgun (WGS) entry which is preliminary data.</text>
</comment>
<proteinExistence type="predicted"/>
<dbReference type="RefSeq" id="WP_088259210.1">
    <property type="nucleotide sequence ID" value="NZ_NIDE01000017.1"/>
</dbReference>
<evidence type="ECO:0000313" key="1">
    <source>
        <dbReference type="EMBL" id="OWK36155.1"/>
    </source>
</evidence>
<keyword evidence="2" id="KW-1185">Reference proteome</keyword>
<name>A0A225DIG0_9BACT</name>
<organism evidence="1 2">
    <name type="scientific">Fimbriiglobus ruber</name>
    <dbReference type="NCBI Taxonomy" id="1908690"/>
    <lineage>
        <taxon>Bacteria</taxon>
        <taxon>Pseudomonadati</taxon>
        <taxon>Planctomycetota</taxon>
        <taxon>Planctomycetia</taxon>
        <taxon>Gemmatales</taxon>
        <taxon>Gemmataceae</taxon>
        <taxon>Fimbriiglobus</taxon>
    </lineage>
</organism>
<protein>
    <recommendedName>
        <fullName evidence="3">Transposase IS4-like domain-containing protein</fullName>
    </recommendedName>
</protein>